<dbReference type="InterPro" id="IPR041614">
    <property type="entry name" value="DprA_WH"/>
</dbReference>
<evidence type="ECO:0000259" key="3">
    <source>
        <dbReference type="Pfam" id="PF02481"/>
    </source>
</evidence>
<feature type="domain" description="Smf/DprA SLOG" evidence="3">
    <location>
        <begin position="87"/>
        <end position="295"/>
    </location>
</feature>
<comment type="caution">
    <text evidence="5">The sequence shown here is derived from an EMBL/GenBank/DDBJ whole genome shotgun (WGS) entry which is preliminary data.</text>
</comment>
<dbReference type="NCBIfam" id="TIGR00732">
    <property type="entry name" value="dprA"/>
    <property type="match status" value="1"/>
</dbReference>
<gene>
    <name evidence="5" type="primary">dprA</name>
    <name evidence="5" type="ORF">CRM94_18475</name>
</gene>
<dbReference type="InterPro" id="IPR036388">
    <property type="entry name" value="WH-like_DNA-bd_sf"/>
</dbReference>
<feature type="compositionally biased region" description="Basic and acidic residues" evidence="2">
    <location>
        <begin position="323"/>
        <end position="341"/>
    </location>
</feature>
<feature type="region of interest" description="Disordered" evidence="2">
    <location>
        <begin position="311"/>
        <end position="363"/>
    </location>
</feature>
<dbReference type="Gene3D" id="1.10.10.10">
    <property type="entry name" value="Winged helix-like DNA-binding domain superfamily/Winged helix DNA-binding domain"/>
    <property type="match status" value="1"/>
</dbReference>
<dbReference type="PANTHER" id="PTHR43022:SF1">
    <property type="entry name" value="PROTEIN SMF"/>
    <property type="match status" value="1"/>
</dbReference>
<proteinExistence type="inferred from homology"/>
<name>A0A2A7S8R3_BURGA</name>
<dbReference type="Pfam" id="PF02481">
    <property type="entry name" value="DNA_processg_A"/>
    <property type="match status" value="1"/>
</dbReference>
<organism evidence="5 6">
    <name type="scientific">Burkholderia gladioli</name>
    <name type="common">Pseudomonas marginata</name>
    <name type="synonym">Phytomonas marginata</name>
    <dbReference type="NCBI Taxonomy" id="28095"/>
    <lineage>
        <taxon>Bacteria</taxon>
        <taxon>Pseudomonadati</taxon>
        <taxon>Pseudomonadota</taxon>
        <taxon>Betaproteobacteria</taxon>
        <taxon>Burkholderiales</taxon>
        <taxon>Burkholderiaceae</taxon>
        <taxon>Burkholderia</taxon>
    </lineage>
</organism>
<feature type="compositionally biased region" description="Pro residues" evidence="2">
    <location>
        <begin position="455"/>
        <end position="464"/>
    </location>
</feature>
<dbReference type="SUPFAM" id="SSF102405">
    <property type="entry name" value="MCP/YpsA-like"/>
    <property type="match status" value="1"/>
</dbReference>
<dbReference type="Gene3D" id="3.40.50.450">
    <property type="match status" value="1"/>
</dbReference>
<feature type="domain" description="DprA winged helix" evidence="4">
    <location>
        <begin position="368"/>
        <end position="425"/>
    </location>
</feature>
<protein>
    <submittedName>
        <fullName evidence="5">DNA-protecting protein DprA</fullName>
    </submittedName>
</protein>
<dbReference type="Pfam" id="PF17782">
    <property type="entry name" value="WHD_DprA"/>
    <property type="match status" value="1"/>
</dbReference>
<dbReference type="PANTHER" id="PTHR43022">
    <property type="entry name" value="PROTEIN SMF"/>
    <property type="match status" value="1"/>
</dbReference>
<feature type="compositionally biased region" description="Basic and acidic residues" evidence="2">
    <location>
        <begin position="350"/>
        <end position="359"/>
    </location>
</feature>
<dbReference type="SUPFAM" id="SSF47781">
    <property type="entry name" value="RuvA domain 2-like"/>
    <property type="match status" value="1"/>
</dbReference>
<dbReference type="InterPro" id="IPR057666">
    <property type="entry name" value="DrpA_SLOG"/>
</dbReference>
<sequence>MSAAVPARETLLAWLHLASVPGLPAAACEALLRAFDSIEALFGADHARLAALAGPAVAHIVLGPRGAGCEAAADAVLDWLATPHARLLTRHDPAYPPRIAMLYDPPPLLYVRGDPAWLQARAVAMVGSRLATPQGRADAAYFARRFADAGLVVVSGLARGIDAAAHRGALEGAAGTVAVVGTGLDRVYPAAHRQLARQIAEHGALLSEWPLGTPARAANFPQRNRLIAALCEGVLVVEAAPRSGSLITARLANELGRDVFAIPGSIHAPLSRGCHALIRDGATLVETPADVLVELGIAAVDDDAMAREAEAAGTRSAAKRSRHAEAHDCATRDPAHSRDGPDLECTDDDASPRRFDGGADHLTPACGAARQGAPLPPEALALLDALGHGPVPVDLLAARAGIAADALPHLLLRLELAGRVASLPGDRYQRLDTPAASPATPPAHAVLHSGDTAQPAPPPSSKEP</sequence>
<reference evidence="6" key="1">
    <citation type="submission" date="2017-09" db="EMBL/GenBank/DDBJ databases">
        <title>FDA dAtabase for Regulatory Grade micrObial Sequences (FDA-ARGOS): Supporting development and validation of Infectious Disease Dx tests.</title>
        <authorList>
            <person name="Minogue T."/>
            <person name="Wolcott M."/>
            <person name="Wasieloski L."/>
            <person name="Aguilar W."/>
            <person name="Moore D."/>
            <person name="Tallon L."/>
            <person name="Sadzewicz L."/>
            <person name="Ott S."/>
            <person name="Zhao X."/>
            <person name="Nagaraj S."/>
            <person name="Vavikolanu K."/>
            <person name="Aluvathingal J."/>
            <person name="Nadendla S."/>
            <person name="Sichtig H."/>
        </authorList>
    </citation>
    <scope>NUCLEOTIDE SEQUENCE [LARGE SCALE GENOMIC DNA]</scope>
    <source>
        <strain evidence="6">FDAARGOS_390</strain>
    </source>
</reference>
<dbReference type="Proteomes" id="UP000220629">
    <property type="component" value="Unassembled WGS sequence"/>
</dbReference>
<dbReference type="GO" id="GO:0009294">
    <property type="term" value="P:DNA-mediated transformation"/>
    <property type="evidence" value="ECO:0007669"/>
    <property type="project" value="InterPro"/>
</dbReference>
<feature type="region of interest" description="Disordered" evidence="2">
    <location>
        <begin position="431"/>
        <end position="464"/>
    </location>
</feature>
<evidence type="ECO:0000259" key="4">
    <source>
        <dbReference type="Pfam" id="PF17782"/>
    </source>
</evidence>
<evidence type="ECO:0000313" key="6">
    <source>
        <dbReference type="Proteomes" id="UP000220629"/>
    </source>
</evidence>
<dbReference type="RefSeq" id="WP_098154718.1">
    <property type="nucleotide sequence ID" value="NZ_CADEPU010000003.1"/>
</dbReference>
<evidence type="ECO:0000256" key="2">
    <source>
        <dbReference type="SAM" id="MobiDB-lite"/>
    </source>
</evidence>
<dbReference type="EMBL" id="PDDY01000004">
    <property type="protein sequence ID" value="PEH40094.1"/>
    <property type="molecule type" value="Genomic_DNA"/>
</dbReference>
<dbReference type="InterPro" id="IPR010994">
    <property type="entry name" value="RuvA_2-like"/>
</dbReference>
<dbReference type="AlphaFoldDB" id="A0A2A7S8R3"/>
<evidence type="ECO:0000256" key="1">
    <source>
        <dbReference type="ARBA" id="ARBA00006525"/>
    </source>
</evidence>
<comment type="similarity">
    <text evidence="1">Belongs to the DprA/Smf family.</text>
</comment>
<dbReference type="InterPro" id="IPR003488">
    <property type="entry name" value="DprA"/>
</dbReference>
<accession>A0A2A7S8R3</accession>
<evidence type="ECO:0000313" key="5">
    <source>
        <dbReference type="EMBL" id="PEH40094.1"/>
    </source>
</evidence>